<dbReference type="PANTHER" id="PTHR43004:SF19">
    <property type="entry name" value="BINDING MONOOXYGENASE, PUTATIVE (JCVI)-RELATED"/>
    <property type="match status" value="1"/>
</dbReference>
<dbReference type="PANTHER" id="PTHR43004">
    <property type="entry name" value="TRK SYSTEM POTASSIUM UPTAKE PROTEIN"/>
    <property type="match status" value="1"/>
</dbReference>
<dbReference type="OrthoDB" id="3443359at2"/>
<comment type="caution">
    <text evidence="5">The sequence shown here is derived from an EMBL/GenBank/DDBJ whole genome shotgun (WGS) entry which is preliminary data.</text>
</comment>
<keyword evidence="5" id="KW-0560">Oxidoreductase</keyword>
<dbReference type="PRINTS" id="PR00420">
    <property type="entry name" value="RNGMNOXGNASE"/>
</dbReference>
<evidence type="ECO:0000256" key="1">
    <source>
        <dbReference type="ARBA" id="ARBA00001974"/>
    </source>
</evidence>
<sequence length="511" mass="55526">MRHVPVLIVGGSLVGLSASLFLRHHGVPHLLIDKHRGSASHPRAMGFTETTLEHYRACGIADRIPQADPGARLRRVTVATLFGDWIAETEWTPGEPAQRSAALSPCTGAAIAQDKLEPILRAAALEAGAEMNLGVELISLIQDDARATATVRNRNDGAEEIITADWVIACDGANSTIRDGLGISRSGVGHLRTLRSVLFHCPDADAVLDRGAQQFEIKQAGFNAFLTTYGDGRWVLMFDDDQERDTDELKEAVLRALGRELPFEIITTGRWELAGRIADRYREGRVFLAGDAAHQLPPTRGGFGANTGIDDVWNLSWKLAAVLQGMAADRLLDTYHAERHAIGWLRHQQTFSRPDYAKWAPATFKPEPLLANDAMEFGQLNRSMAVVGAGPELPAAATPKEWAGQPGTRAPHVWEQGASGTRSTLDLFGKAYVLLSANRAWIELAQRLQVVSVLVGQDFVFPDEQPFAAVFDIKDAGATLVRPDGVIAWRSDAQPDAVAQDAIDQLIAARA</sequence>
<keyword evidence="6" id="KW-1185">Reference proteome</keyword>
<dbReference type="EMBL" id="LAQT01000002">
    <property type="protein sequence ID" value="KPC54573.1"/>
    <property type="molecule type" value="Genomic_DNA"/>
</dbReference>
<dbReference type="Gene3D" id="3.40.30.120">
    <property type="match status" value="1"/>
</dbReference>
<keyword evidence="5" id="KW-0503">Monooxygenase</keyword>
<dbReference type="Pfam" id="PF01494">
    <property type="entry name" value="FAD_binding_3"/>
    <property type="match status" value="1"/>
</dbReference>
<evidence type="ECO:0000259" key="4">
    <source>
        <dbReference type="Pfam" id="PF01494"/>
    </source>
</evidence>
<dbReference type="PATRIC" id="fig|857265.3.peg.682"/>
<dbReference type="GO" id="GO:0071949">
    <property type="term" value="F:FAD binding"/>
    <property type="evidence" value="ECO:0007669"/>
    <property type="project" value="InterPro"/>
</dbReference>
<dbReference type="InterPro" id="IPR036188">
    <property type="entry name" value="FAD/NAD-bd_sf"/>
</dbReference>
<comment type="cofactor">
    <cofactor evidence="1">
        <name>FAD</name>
        <dbReference type="ChEBI" id="CHEBI:57692"/>
    </cofactor>
</comment>
<evidence type="ECO:0000313" key="6">
    <source>
        <dbReference type="Proteomes" id="UP000037939"/>
    </source>
</evidence>
<dbReference type="STRING" id="857265.WG78_03340"/>
<dbReference type="InterPro" id="IPR002938">
    <property type="entry name" value="FAD-bd"/>
</dbReference>
<organism evidence="5 6">
    <name type="scientific">Amantichitinum ursilacus</name>
    <dbReference type="NCBI Taxonomy" id="857265"/>
    <lineage>
        <taxon>Bacteria</taxon>
        <taxon>Pseudomonadati</taxon>
        <taxon>Pseudomonadota</taxon>
        <taxon>Betaproteobacteria</taxon>
        <taxon>Neisseriales</taxon>
        <taxon>Chitinibacteraceae</taxon>
        <taxon>Amantichitinum</taxon>
    </lineage>
</organism>
<evidence type="ECO:0000256" key="3">
    <source>
        <dbReference type="ARBA" id="ARBA00022827"/>
    </source>
</evidence>
<gene>
    <name evidence="5" type="primary">tfdB</name>
    <name evidence="5" type="ORF">WG78_03340</name>
</gene>
<proteinExistence type="predicted"/>
<protein>
    <submittedName>
        <fullName evidence="5">2,4-dichlorophenol 6-monooxygenase</fullName>
        <ecNumber evidence="5">1.14.13.20</ecNumber>
    </submittedName>
</protein>
<dbReference type="GO" id="GO:0018666">
    <property type="term" value="F:2,4-dichlorophenol 6-monooxygenase activity"/>
    <property type="evidence" value="ECO:0007669"/>
    <property type="project" value="UniProtKB-EC"/>
</dbReference>
<dbReference type="SUPFAM" id="SSF51905">
    <property type="entry name" value="FAD/NAD(P)-binding domain"/>
    <property type="match status" value="1"/>
</dbReference>
<keyword evidence="2" id="KW-0285">Flavoprotein</keyword>
<name>A0A0N0GQD2_9NEIS</name>
<dbReference type="Proteomes" id="UP000037939">
    <property type="component" value="Unassembled WGS sequence"/>
</dbReference>
<keyword evidence="3" id="KW-0274">FAD</keyword>
<dbReference type="EC" id="1.14.13.20" evidence="5"/>
<evidence type="ECO:0000313" key="5">
    <source>
        <dbReference type="EMBL" id="KPC54573.1"/>
    </source>
</evidence>
<accession>A0A0N0GQD2</accession>
<dbReference type="AlphaFoldDB" id="A0A0N0GQD2"/>
<feature type="domain" description="FAD-binding" evidence="4">
    <location>
        <begin position="4"/>
        <end position="345"/>
    </location>
</feature>
<dbReference type="RefSeq" id="WP_053936358.1">
    <property type="nucleotide sequence ID" value="NZ_LAQT01000002.1"/>
</dbReference>
<dbReference type="Gene3D" id="3.50.50.60">
    <property type="entry name" value="FAD/NAD(P)-binding domain"/>
    <property type="match status" value="1"/>
</dbReference>
<dbReference type="InterPro" id="IPR050641">
    <property type="entry name" value="RIFMO-like"/>
</dbReference>
<dbReference type="Pfam" id="PF21274">
    <property type="entry name" value="Rng_hyd_C"/>
    <property type="match status" value="1"/>
</dbReference>
<dbReference type="Gene3D" id="3.30.9.10">
    <property type="entry name" value="D-Amino Acid Oxidase, subunit A, domain 2"/>
    <property type="match status" value="1"/>
</dbReference>
<reference evidence="5 6" key="1">
    <citation type="submission" date="2015-07" db="EMBL/GenBank/DDBJ databases">
        <title>Draft genome sequence of the Amantichitinum ursilacus IGB-41, a new chitin-degrading bacterium.</title>
        <authorList>
            <person name="Kirstahler P."/>
            <person name="Guenther M."/>
            <person name="Grumaz C."/>
            <person name="Rupp S."/>
            <person name="Zibek S."/>
            <person name="Sohn K."/>
        </authorList>
    </citation>
    <scope>NUCLEOTIDE SEQUENCE [LARGE SCALE GENOMIC DNA]</scope>
    <source>
        <strain evidence="5 6">IGB-41</strain>
    </source>
</reference>
<evidence type="ECO:0000256" key="2">
    <source>
        <dbReference type="ARBA" id="ARBA00022630"/>
    </source>
</evidence>